<protein>
    <submittedName>
        <fullName evidence="2">Pilus assembly protein Flp/PilA</fullName>
    </submittedName>
</protein>
<comment type="caution">
    <text evidence="2">The sequence shown here is derived from an EMBL/GenBank/DDBJ whole genome shotgun (WGS) entry which is preliminary data.</text>
</comment>
<keyword evidence="1" id="KW-1133">Transmembrane helix</keyword>
<dbReference type="Proteomes" id="UP000527143">
    <property type="component" value="Unassembled WGS sequence"/>
</dbReference>
<name>A0A840YQG3_9SPHN</name>
<reference evidence="2 3" key="1">
    <citation type="submission" date="2020-08" db="EMBL/GenBank/DDBJ databases">
        <title>Genomic Encyclopedia of Type Strains, Phase IV (KMG-IV): sequencing the most valuable type-strain genomes for metagenomic binning, comparative biology and taxonomic classification.</title>
        <authorList>
            <person name="Goeker M."/>
        </authorList>
    </citation>
    <scope>NUCLEOTIDE SEQUENCE [LARGE SCALE GENOMIC DNA]</scope>
    <source>
        <strain evidence="2 3">DSM 26736</strain>
    </source>
</reference>
<accession>A0A840YQG3</accession>
<keyword evidence="1" id="KW-0812">Transmembrane</keyword>
<evidence type="ECO:0000313" key="3">
    <source>
        <dbReference type="Proteomes" id="UP000527143"/>
    </source>
</evidence>
<organism evidence="2 3">
    <name type="scientific">Sphingomonas xinjiangensis</name>
    <dbReference type="NCBI Taxonomy" id="643568"/>
    <lineage>
        <taxon>Bacteria</taxon>
        <taxon>Pseudomonadati</taxon>
        <taxon>Pseudomonadota</taxon>
        <taxon>Alphaproteobacteria</taxon>
        <taxon>Sphingomonadales</taxon>
        <taxon>Sphingomonadaceae</taxon>
        <taxon>Sphingomonas</taxon>
    </lineage>
</organism>
<proteinExistence type="predicted"/>
<evidence type="ECO:0000256" key="1">
    <source>
        <dbReference type="SAM" id="Phobius"/>
    </source>
</evidence>
<dbReference type="AlphaFoldDB" id="A0A840YQG3"/>
<sequence length="57" mass="5997">MLHTLSLLARNTKAATAIEYGLIIALVVIAMMAALVALGTVTTDIWNNVSNKVQAVS</sequence>
<keyword evidence="3" id="KW-1185">Reference proteome</keyword>
<feature type="transmembrane region" description="Helical" evidence="1">
    <location>
        <begin position="20"/>
        <end position="41"/>
    </location>
</feature>
<gene>
    <name evidence="2" type="ORF">FHT02_001674</name>
</gene>
<keyword evidence="1" id="KW-0472">Membrane</keyword>
<evidence type="ECO:0000313" key="2">
    <source>
        <dbReference type="EMBL" id="MBB5710443.1"/>
    </source>
</evidence>
<dbReference type="EMBL" id="JACIJF010000004">
    <property type="protein sequence ID" value="MBB5710443.1"/>
    <property type="molecule type" value="Genomic_DNA"/>
</dbReference>